<evidence type="ECO:0000313" key="2">
    <source>
        <dbReference type="Proteomes" id="UP000287247"/>
    </source>
</evidence>
<reference evidence="2" key="1">
    <citation type="submission" date="2017-05" db="EMBL/GenBank/DDBJ databases">
        <title>Physiological properties and genetic analysis related to exopolysaccharide production of fresh-water unicellular cyanobacterium Aphanothece sacrum, Suizenji Nori, that has been cultured as a food source in Japan.</title>
        <authorList>
            <person name="Kanesaki Y."/>
            <person name="Yoshikawa S."/>
            <person name="Ohki K."/>
        </authorList>
    </citation>
    <scope>NUCLEOTIDE SEQUENCE [LARGE SCALE GENOMIC DNA]</scope>
    <source>
        <strain evidence="2">FPU1</strain>
    </source>
</reference>
<proteinExistence type="predicted"/>
<dbReference type="Proteomes" id="UP000287247">
    <property type="component" value="Unassembled WGS sequence"/>
</dbReference>
<accession>A0A401IJW8</accession>
<protein>
    <submittedName>
        <fullName evidence="1">Cupin</fullName>
    </submittedName>
</protein>
<dbReference type="RefSeq" id="WP_174715385.1">
    <property type="nucleotide sequence ID" value="NZ_BDQK01000013.1"/>
</dbReference>
<comment type="caution">
    <text evidence="1">The sequence shown here is derived from an EMBL/GenBank/DDBJ whole genome shotgun (WGS) entry which is preliminary data.</text>
</comment>
<gene>
    <name evidence="1" type="ORF">AsFPU1_2928</name>
</gene>
<organism evidence="1 2">
    <name type="scientific">Aphanothece sacrum FPU1</name>
    <dbReference type="NCBI Taxonomy" id="1920663"/>
    <lineage>
        <taxon>Bacteria</taxon>
        <taxon>Bacillati</taxon>
        <taxon>Cyanobacteriota</taxon>
        <taxon>Cyanophyceae</taxon>
        <taxon>Oscillatoriophycideae</taxon>
        <taxon>Chroococcales</taxon>
        <taxon>Aphanothecaceae</taxon>
        <taxon>Aphanothece</taxon>
    </lineage>
</organism>
<name>A0A401IJW8_APHSA</name>
<keyword evidence="2" id="KW-1185">Reference proteome</keyword>
<sequence>MGGCQSSILGEPDPDPYETILIIHQKICFGNQNPTLSLLETCQQDYQKIDI</sequence>
<dbReference type="EMBL" id="BDQK01000013">
    <property type="protein sequence ID" value="GBF81514.1"/>
    <property type="molecule type" value="Genomic_DNA"/>
</dbReference>
<dbReference type="AlphaFoldDB" id="A0A401IJW8"/>
<evidence type="ECO:0000313" key="1">
    <source>
        <dbReference type="EMBL" id="GBF81514.1"/>
    </source>
</evidence>